<organism evidence="2 3">
    <name type="scientific">Fimbriiglobus ruber</name>
    <dbReference type="NCBI Taxonomy" id="1908690"/>
    <lineage>
        <taxon>Bacteria</taxon>
        <taxon>Pseudomonadati</taxon>
        <taxon>Planctomycetota</taxon>
        <taxon>Planctomycetia</taxon>
        <taxon>Gemmatales</taxon>
        <taxon>Gemmataceae</taxon>
        <taxon>Fimbriiglobus</taxon>
    </lineage>
</organism>
<proteinExistence type="predicted"/>
<reference evidence="3" key="1">
    <citation type="submission" date="2017-06" db="EMBL/GenBank/DDBJ databases">
        <title>Genome analysis of Fimbriiglobus ruber SP5, the first member of the order Planctomycetales with confirmed chitinolytic capability.</title>
        <authorList>
            <person name="Ravin N.V."/>
            <person name="Rakitin A.L."/>
            <person name="Ivanova A.A."/>
            <person name="Beletsky A.V."/>
            <person name="Kulichevskaya I.S."/>
            <person name="Mardanov A.V."/>
            <person name="Dedysh S.N."/>
        </authorList>
    </citation>
    <scope>NUCLEOTIDE SEQUENCE [LARGE SCALE GENOMIC DNA]</scope>
    <source>
        <strain evidence="3">SP5</strain>
    </source>
</reference>
<evidence type="ECO:0000313" key="3">
    <source>
        <dbReference type="Proteomes" id="UP000214646"/>
    </source>
</evidence>
<gene>
    <name evidence="2" type="ORF">FRUB_07482</name>
</gene>
<feature type="transmembrane region" description="Helical" evidence="1">
    <location>
        <begin position="37"/>
        <end position="56"/>
    </location>
</feature>
<accession>A0A225DA79</accession>
<name>A0A225DA79_9BACT</name>
<keyword evidence="1" id="KW-0812">Transmembrane</keyword>
<dbReference type="AlphaFoldDB" id="A0A225DA79"/>
<evidence type="ECO:0000313" key="2">
    <source>
        <dbReference type="EMBL" id="OWK38362.1"/>
    </source>
</evidence>
<dbReference type="RefSeq" id="WP_088258181.1">
    <property type="nucleotide sequence ID" value="NZ_NIDE01000014.1"/>
</dbReference>
<sequence>MDNWWTTRRIVFLILGVLALGLASFNASLVPPDRRIAHFIGGSIWAVLFFVIALWPQRKREPRRQRPGSDDDRS</sequence>
<protein>
    <submittedName>
        <fullName evidence="2">Uncharacterized protein</fullName>
    </submittedName>
</protein>
<dbReference type="EMBL" id="NIDE01000014">
    <property type="protein sequence ID" value="OWK38362.1"/>
    <property type="molecule type" value="Genomic_DNA"/>
</dbReference>
<dbReference type="Proteomes" id="UP000214646">
    <property type="component" value="Unassembled WGS sequence"/>
</dbReference>
<keyword evidence="1" id="KW-0472">Membrane</keyword>
<comment type="caution">
    <text evidence="2">The sequence shown here is derived from an EMBL/GenBank/DDBJ whole genome shotgun (WGS) entry which is preliminary data.</text>
</comment>
<keyword evidence="3" id="KW-1185">Reference proteome</keyword>
<evidence type="ECO:0000256" key="1">
    <source>
        <dbReference type="SAM" id="Phobius"/>
    </source>
</evidence>
<keyword evidence="1" id="KW-1133">Transmembrane helix</keyword>